<evidence type="ECO:0000256" key="1">
    <source>
        <dbReference type="ARBA" id="ARBA00000900"/>
    </source>
</evidence>
<organism evidence="12 13">
    <name type="scientific">Rubus argutus</name>
    <name type="common">Southern blackberry</name>
    <dbReference type="NCBI Taxonomy" id="59490"/>
    <lineage>
        <taxon>Eukaryota</taxon>
        <taxon>Viridiplantae</taxon>
        <taxon>Streptophyta</taxon>
        <taxon>Embryophyta</taxon>
        <taxon>Tracheophyta</taxon>
        <taxon>Spermatophyta</taxon>
        <taxon>Magnoliopsida</taxon>
        <taxon>eudicotyledons</taxon>
        <taxon>Gunneridae</taxon>
        <taxon>Pentapetalae</taxon>
        <taxon>rosids</taxon>
        <taxon>fabids</taxon>
        <taxon>Rosales</taxon>
        <taxon>Rosaceae</taxon>
        <taxon>Rosoideae</taxon>
        <taxon>Rosoideae incertae sedis</taxon>
        <taxon>Rubus</taxon>
    </lineage>
</organism>
<protein>
    <recommendedName>
        <fullName evidence="3">RING-type E3 ubiquitin transferase</fullName>
        <ecNumber evidence="3">2.3.2.27</ecNumber>
    </recommendedName>
</protein>
<keyword evidence="5" id="KW-0479">Metal-binding</keyword>
<dbReference type="GO" id="GO:0008270">
    <property type="term" value="F:zinc ion binding"/>
    <property type="evidence" value="ECO:0007669"/>
    <property type="project" value="UniProtKB-KW"/>
</dbReference>
<evidence type="ECO:0000256" key="5">
    <source>
        <dbReference type="ARBA" id="ARBA00022723"/>
    </source>
</evidence>
<dbReference type="PROSITE" id="PS50089">
    <property type="entry name" value="ZF_RING_2"/>
    <property type="match status" value="1"/>
</dbReference>
<dbReference type="PANTHER" id="PTHR46764">
    <property type="entry name" value="E3 UBIQUITIN-PROTEIN LIGASE BAH1"/>
    <property type="match status" value="1"/>
</dbReference>
<dbReference type="EMBL" id="JBEDUW010000001">
    <property type="protein sequence ID" value="KAK9949444.1"/>
    <property type="molecule type" value="Genomic_DNA"/>
</dbReference>
<dbReference type="GO" id="GO:0061630">
    <property type="term" value="F:ubiquitin protein ligase activity"/>
    <property type="evidence" value="ECO:0007669"/>
    <property type="project" value="UniProtKB-EC"/>
</dbReference>
<evidence type="ECO:0000256" key="2">
    <source>
        <dbReference type="ARBA" id="ARBA00004906"/>
    </source>
</evidence>
<evidence type="ECO:0000313" key="13">
    <source>
        <dbReference type="Proteomes" id="UP001457282"/>
    </source>
</evidence>
<dbReference type="PROSITE" id="PS00518">
    <property type="entry name" value="ZF_RING_1"/>
    <property type="match status" value="1"/>
</dbReference>
<proteinExistence type="predicted"/>
<keyword evidence="13" id="KW-1185">Reference proteome</keyword>
<evidence type="ECO:0000256" key="8">
    <source>
        <dbReference type="ARBA" id="ARBA00022833"/>
    </source>
</evidence>
<dbReference type="Proteomes" id="UP001457282">
    <property type="component" value="Unassembled WGS sequence"/>
</dbReference>
<feature type="domain" description="RING-type" evidence="10">
    <location>
        <begin position="218"/>
        <end position="267"/>
    </location>
</feature>
<dbReference type="InterPro" id="IPR018957">
    <property type="entry name" value="Znf_C3HC4_RING-type"/>
</dbReference>
<evidence type="ECO:0000256" key="4">
    <source>
        <dbReference type="ARBA" id="ARBA00022679"/>
    </source>
</evidence>
<keyword evidence="7" id="KW-0833">Ubl conjugation pathway</keyword>
<dbReference type="SUPFAM" id="SSF57850">
    <property type="entry name" value="RING/U-box"/>
    <property type="match status" value="1"/>
</dbReference>
<keyword evidence="4" id="KW-0808">Transferase</keyword>
<keyword evidence="6 9" id="KW-0863">Zinc-finger</keyword>
<dbReference type="Gene3D" id="3.30.40.10">
    <property type="entry name" value="Zinc/RING finger domain, C3HC4 (zinc finger)"/>
    <property type="match status" value="1"/>
</dbReference>
<comment type="caution">
    <text evidence="12">The sequence shown here is derived from an EMBL/GenBank/DDBJ whole genome shotgun (WGS) entry which is preliminary data.</text>
</comment>
<feature type="domain" description="SPX" evidence="11">
    <location>
        <begin position="1"/>
        <end position="151"/>
    </location>
</feature>
<dbReference type="InterPro" id="IPR033326">
    <property type="entry name" value="BAH1"/>
</dbReference>
<dbReference type="Pfam" id="PF00097">
    <property type="entry name" value="zf-C3HC4"/>
    <property type="match status" value="1"/>
</dbReference>
<comment type="catalytic activity">
    <reaction evidence="1">
        <text>S-ubiquitinyl-[E2 ubiquitin-conjugating enzyme]-L-cysteine + [acceptor protein]-L-lysine = [E2 ubiquitin-conjugating enzyme]-L-cysteine + N(6)-ubiquitinyl-[acceptor protein]-L-lysine.</text>
        <dbReference type="EC" id="2.3.2.27"/>
    </reaction>
</comment>
<evidence type="ECO:0000256" key="7">
    <source>
        <dbReference type="ARBA" id="ARBA00022786"/>
    </source>
</evidence>
<evidence type="ECO:0000259" key="10">
    <source>
        <dbReference type="PROSITE" id="PS50089"/>
    </source>
</evidence>
<keyword evidence="8" id="KW-0862">Zinc</keyword>
<dbReference type="AlphaFoldDB" id="A0AAW1YLX7"/>
<evidence type="ECO:0000313" key="12">
    <source>
        <dbReference type="EMBL" id="KAK9949444.1"/>
    </source>
</evidence>
<accession>A0AAW1YLX7</accession>
<dbReference type="InterPro" id="IPR004331">
    <property type="entry name" value="SPX_dom"/>
</dbReference>
<gene>
    <name evidence="12" type="ORF">M0R45_004966</name>
</gene>
<dbReference type="InterPro" id="IPR017907">
    <property type="entry name" value="Znf_RING_CS"/>
</dbReference>
<dbReference type="InterPro" id="IPR001841">
    <property type="entry name" value="Znf_RING"/>
</dbReference>
<evidence type="ECO:0000256" key="9">
    <source>
        <dbReference type="PROSITE-ProRule" id="PRU00175"/>
    </source>
</evidence>
<dbReference type="EC" id="2.3.2.27" evidence="3"/>
<dbReference type="InterPro" id="IPR013083">
    <property type="entry name" value="Znf_RING/FYVE/PHD"/>
</dbReference>
<comment type="pathway">
    <text evidence="2">Protein modification; protein ubiquitination.</text>
</comment>
<dbReference type="PROSITE" id="PS51382">
    <property type="entry name" value="SPX"/>
    <property type="match status" value="1"/>
</dbReference>
<sequence length="323" mass="36978">MKFTDRYGEFMKGQKEKVPAVQLNNLKAVLHSCEIKDMRSKDRNTGVCDSPQDCPVCDGTFFPSLLKDMSVIVNFFNKRAKKLLNSHLASGFKKYILRLKRKLKLKGSHANMIKEAQDLVAYATITTFAVQKILKKYDKVHCSKKGQRFKLEAQTMHLELLKSPWLLELMAFHINMRKTEMKARLFGFDCSLHIDDEDRALFLVNLSDSIKLNLDLTCPICLDTVFDPVSLTCSHILCHMCASSVAAVTIVDGLQASASEKKCPICRQGGVFGGAVHLHELSMLLSRSVPKYWKERLRRERQERIKQAKEHWESQCRTFLGYE</sequence>
<dbReference type="SMART" id="SM00184">
    <property type="entry name" value="RING"/>
    <property type="match status" value="1"/>
</dbReference>
<evidence type="ECO:0000256" key="6">
    <source>
        <dbReference type="ARBA" id="ARBA00022771"/>
    </source>
</evidence>
<name>A0AAW1YLX7_RUBAR</name>
<evidence type="ECO:0000259" key="11">
    <source>
        <dbReference type="PROSITE" id="PS51382"/>
    </source>
</evidence>
<evidence type="ECO:0000256" key="3">
    <source>
        <dbReference type="ARBA" id="ARBA00012483"/>
    </source>
</evidence>
<reference evidence="12 13" key="1">
    <citation type="journal article" date="2023" name="G3 (Bethesda)">
        <title>A chromosome-length genome assembly and annotation of blackberry (Rubus argutus, cv. 'Hillquist').</title>
        <authorList>
            <person name="Bruna T."/>
            <person name="Aryal R."/>
            <person name="Dudchenko O."/>
            <person name="Sargent D.J."/>
            <person name="Mead D."/>
            <person name="Buti M."/>
            <person name="Cavallini A."/>
            <person name="Hytonen T."/>
            <person name="Andres J."/>
            <person name="Pham M."/>
            <person name="Weisz D."/>
            <person name="Mascagni F."/>
            <person name="Usai G."/>
            <person name="Natali L."/>
            <person name="Bassil N."/>
            <person name="Fernandez G.E."/>
            <person name="Lomsadze A."/>
            <person name="Armour M."/>
            <person name="Olukolu B."/>
            <person name="Poorten T."/>
            <person name="Britton C."/>
            <person name="Davik J."/>
            <person name="Ashrafi H."/>
            <person name="Aiden E.L."/>
            <person name="Borodovsky M."/>
            <person name="Worthington M."/>
        </authorList>
    </citation>
    <scope>NUCLEOTIDE SEQUENCE [LARGE SCALE GENOMIC DNA]</scope>
    <source>
        <strain evidence="12">PI 553951</strain>
    </source>
</reference>
<dbReference type="PANTHER" id="PTHR46764:SF1">
    <property type="entry name" value="E3 UBIQUITIN-PROTEIN LIGASE NLA"/>
    <property type="match status" value="1"/>
</dbReference>